<comment type="similarity">
    <text evidence="2">Belongs to the cytochrome ubiquinol oxidase subunit 2 family.</text>
</comment>
<evidence type="ECO:0000256" key="10">
    <source>
        <dbReference type="ARBA" id="ARBA00023004"/>
    </source>
</evidence>
<dbReference type="Pfam" id="PF02322">
    <property type="entry name" value="Cyt_bd_oxida_II"/>
    <property type="match status" value="1"/>
</dbReference>
<dbReference type="NCBIfam" id="TIGR00203">
    <property type="entry name" value="cydB"/>
    <property type="match status" value="1"/>
</dbReference>
<evidence type="ECO:0000256" key="11">
    <source>
        <dbReference type="ARBA" id="ARBA00023136"/>
    </source>
</evidence>
<dbReference type="EMBL" id="FNAD01000012">
    <property type="protein sequence ID" value="SDE09276.1"/>
    <property type="molecule type" value="Genomic_DNA"/>
</dbReference>
<dbReference type="STRING" id="58114.SAMN05216270_112123"/>
<evidence type="ECO:0000313" key="14">
    <source>
        <dbReference type="Proteomes" id="UP000198949"/>
    </source>
</evidence>
<evidence type="ECO:0000256" key="4">
    <source>
        <dbReference type="ARBA" id="ARBA00022475"/>
    </source>
</evidence>
<dbReference type="Proteomes" id="UP000198949">
    <property type="component" value="Unassembled WGS sequence"/>
</dbReference>
<comment type="subcellular location">
    <subcellularLocation>
        <location evidence="1">Cell membrane</location>
        <topology evidence="1">Multi-pass membrane protein</topology>
    </subcellularLocation>
</comment>
<dbReference type="PANTHER" id="PTHR43141:SF5">
    <property type="entry name" value="CYTOCHROME BD-I UBIQUINOL OXIDASE SUBUNIT 2"/>
    <property type="match status" value="1"/>
</dbReference>
<keyword evidence="9 12" id="KW-1133">Transmembrane helix</keyword>
<keyword evidence="3" id="KW-0813">Transport</keyword>
<keyword evidence="6 12" id="KW-0812">Transmembrane</keyword>
<feature type="transmembrane region" description="Helical" evidence="12">
    <location>
        <begin position="119"/>
        <end position="139"/>
    </location>
</feature>
<evidence type="ECO:0000313" key="13">
    <source>
        <dbReference type="EMBL" id="SDE09276.1"/>
    </source>
</evidence>
<sequence>MELTTIWFIAVAVLFTGYFILEGFDFGVGALLPVLGRDDRERRALINTIGPVWDGNEVWIITAGGAMFAAFPHWYASLFSGFYLLLFAILLALIVRGVAFEYRGKGETARWRRNWDRCIWVGSVVPAFLWGTVMANIVRGVPLDENFDYTGSIWGLLNGYALLGGLTTLLLFATHGAYFLHLKTAGELSERARALGLRLGAAAAVPALVFLIWTQASFGSGVSLVLIVLAVLALVAGLALDFTGRGGWAFAATALTIGLASAALFCALWPDVLPSTSDPANGLNRENAAATDKTLGIMTWAALVFLPIVLLYQGWTYWVFRRRVSVDHIPAGKAVAS</sequence>
<keyword evidence="11 12" id="KW-0472">Membrane</keyword>
<keyword evidence="14" id="KW-1185">Reference proteome</keyword>
<keyword evidence="5" id="KW-0349">Heme</keyword>
<reference evidence="14" key="1">
    <citation type="submission" date="2016-10" db="EMBL/GenBank/DDBJ databases">
        <authorList>
            <person name="Varghese N."/>
            <person name="Submissions S."/>
        </authorList>
    </citation>
    <scope>NUCLEOTIDE SEQUENCE [LARGE SCALE GENOMIC DNA]</scope>
    <source>
        <strain evidence="14">CGMCC 4.3516</strain>
    </source>
</reference>
<evidence type="ECO:0000256" key="5">
    <source>
        <dbReference type="ARBA" id="ARBA00022617"/>
    </source>
</evidence>
<feature type="transmembrane region" description="Helical" evidence="12">
    <location>
        <begin position="6"/>
        <end position="35"/>
    </location>
</feature>
<dbReference type="OrthoDB" id="9776710at2"/>
<name>A0A1G7A5X4_9ACTN</name>
<evidence type="ECO:0000256" key="9">
    <source>
        <dbReference type="ARBA" id="ARBA00022989"/>
    </source>
</evidence>
<evidence type="ECO:0000256" key="7">
    <source>
        <dbReference type="ARBA" id="ARBA00022723"/>
    </source>
</evidence>
<dbReference type="GO" id="GO:0005886">
    <property type="term" value="C:plasma membrane"/>
    <property type="evidence" value="ECO:0007669"/>
    <property type="project" value="UniProtKB-SubCell"/>
</dbReference>
<dbReference type="GO" id="GO:0016682">
    <property type="term" value="F:oxidoreductase activity, acting on diphenols and related substances as donors, oxygen as acceptor"/>
    <property type="evidence" value="ECO:0007669"/>
    <property type="project" value="TreeGrafter"/>
</dbReference>
<evidence type="ECO:0000256" key="1">
    <source>
        <dbReference type="ARBA" id="ARBA00004651"/>
    </source>
</evidence>
<dbReference type="InterPro" id="IPR003317">
    <property type="entry name" value="Cyt-d_oxidase_su2"/>
</dbReference>
<keyword evidence="7" id="KW-0479">Metal-binding</keyword>
<keyword evidence="10" id="KW-0408">Iron</keyword>
<accession>A0A1G7A5X4</accession>
<protein>
    <submittedName>
        <fullName evidence="13">Cytochrome d ubiquinol oxidase subunit II</fullName>
    </submittedName>
</protein>
<evidence type="ECO:0000256" key="12">
    <source>
        <dbReference type="SAM" id="Phobius"/>
    </source>
</evidence>
<dbReference type="GO" id="GO:0070069">
    <property type="term" value="C:cytochrome complex"/>
    <property type="evidence" value="ECO:0007669"/>
    <property type="project" value="TreeGrafter"/>
</dbReference>
<dbReference type="PANTHER" id="PTHR43141">
    <property type="entry name" value="CYTOCHROME BD2 SUBUNIT II"/>
    <property type="match status" value="1"/>
</dbReference>
<feature type="transmembrane region" description="Helical" evidence="12">
    <location>
        <begin position="159"/>
        <end position="180"/>
    </location>
</feature>
<feature type="transmembrane region" description="Helical" evidence="12">
    <location>
        <begin position="81"/>
        <end position="99"/>
    </location>
</feature>
<keyword evidence="4" id="KW-1003">Cell membrane</keyword>
<keyword evidence="8" id="KW-0249">Electron transport</keyword>
<evidence type="ECO:0000256" key="2">
    <source>
        <dbReference type="ARBA" id="ARBA00007543"/>
    </source>
</evidence>
<organism evidence="13 14">
    <name type="scientific">Glycomyces harbinensis</name>
    <dbReference type="NCBI Taxonomy" id="58114"/>
    <lineage>
        <taxon>Bacteria</taxon>
        <taxon>Bacillati</taxon>
        <taxon>Actinomycetota</taxon>
        <taxon>Actinomycetes</taxon>
        <taxon>Glycomycetales</taxon>
        <taxon>Glycomycetaceae</taxon>
        <taxon>Glycomyces</taxon>
    </lineage>
</organism>
<gene>
    <name evidence="13" type="ORF">SAMN05216270_112123</name>
</gene>
<dbReference type="GO" id="GO:0019646">
    <property type="term" value="P:aerobic electron transport chain"/>
    <property type="evidence" value="ECO:0007669"/>
    <property type="project" value="TreeGrafter"/>
</dbReference>
<feature type="transmembrane region" description="Helical" evidence="12">
    <location>
        <begin position="247"/>
        <end position="270"/>
    </location>
</feature>
<feature type="transmembrane region" description="Helical" evidence="12">
    <location>
        <begin position="192"/>
        <end position="213"/>
    </location>
</feature>
<proteinExistence type="inferred from homology"/>
<feature type="transmembrane region" description="Helical" evidence="12">
    <location>
        <begin position="219"/>
        <end position="240"/>
    </location>
</feature>
<dbReference type="RefSeq" id="WP_091038755.1">
    <property type="nucleotide sequence ID" value="NZ_FNAD01000012.1"/>
</dbReference>
<evidence type="ECO:0000256" key="6">
    <source>
        <dbReference type="ARBA" id="ARBA00022692"/>
    </source>
</evidence>
<dbReference type="AlphaFoldDB" id="A0A1G7A5X4"/>
<dbReference type="GO" id="GO:0046872">
    <property type="term" value="F:metal ion binding"/>
    <property type="evidence" value="ECO:0007669"/>
    <property type="project" value="UniProtKB-KW"/>
</dbReference>
<evidence type="ECO:0000256" key="3">
    <source>
        <dbReference type="ARBA" id="ARBA00022448"/>
    </source>
</evidence>
<feature type="transmembrane region" description="Helical" evidence="12">
    <location>
        <begin position="297"/>
        <end position="320"/>
    </location>
</feature>
<dbReference type="GO" id="GO:0009055">
    <property type="term" value="F:electron transfer activity"/>
    <property type="evidence" value="ECO:0007669"/>
    <property type="project" value="TreeGrafter"/>
</dbReference>
<dbReference type="PIRSF" id="PIRSF000267">
    <property type="entry name" value="Cyt_oxidse_sub2"/>
    <property type="match status" value="1"/>
</dbReference>
<evidence type="ECO:0000256" key="8">
    <source>
        <dbReference type="ARBA" id="ARBA00022982"/>
    </source>
</evidence>